<dbReference type="EMBL" id="JAJOMB010000022">
    <property type="protein sequence ID" value="MCD5315527.1"/>
    <property type="molecule type" value="Genomic_DNA"/>
</dbReference>
<comment type="catalytic activity">
    <reaction evidence="1 8">
        <text>Release of an N-terminal amino acid, Xaa-|-Yaa-, in which Xaa is preferably Leu, but may be other amino acids including Pro although not Arg or Lys, and Yaa may be Pro. Amino acid amides and methyl esters are also readily hydrolyzed, but rates on arylamides are exceedingly low.</text>
        <dbReference type="EC" id="3.4.11.1"/>
    </reaction>
</comment>
<dbReference type="Gene3D" id="3.40.220.10">
    <property type="entry name" value="Leucine Aminopeptidase, subunit E, domain 1"/>
    <property type="match status" value="1"/>
</dbReference>
<evidence type="ECO:0000256" key="1">
    <source>
        <dbReference type="ARBA" id="ARBA00000135"/>
    </source>
</evidence>
<gene>
    <name evidence="8" type="primary">pepA</name>
    <name evidence="10" type="ORF">LR394_31980</name>
</gene>
<dbReference type="Proteomes" id="UP001138997">
    <property type="component" value="Unassembled WGS sequence"/>
</dbReference>
<dbReference type="InterPro" id="IPR000819">
    <property type="entry name" value="Peptidase_M17_C"/>
</dbReference>
<sequence>MVAVAPVAVAPRVGPQTSVTSRSGNLVSALRQTQEADLVAVSVRKAEGSVVADRHGDQVAAAYGVDLRAVIEAERVKGSTGEIVRVPVLAPDGLPQRFVLVGIGAGTPQDLRRAAAALGRSARGRRHVITTLGNGSSAEGARAVVEGVVLGGYTPPSAGLKSRTESSPVPQVTLVGAHPEAGLDRGRAHARATVLARDLAETPANLKSPAWLAAQAAELGAAAGLEVRIWDEARLAEEGFGGLLAVGSGSSTPPRFVRIDYRPEGVRARKPIVLVGKGITYDTGGISIKPRTSMVSMKTDMSGAAAVLATLLACPEVGVRRPVTGLLPLAENAFGADSYRPGDVVTTYGGKTVEILNTDAEGRMVLADGLGYAVGNLDPEVVVDIATLTGAASLGLGKRHGALFSNTDRLAAALTAAGAGSGESLWRMPLVEDYRPVLDSTLADIRHVTGRGADTSGGGAITAALFLREFVGNARWAHLDIAGPARSEREEYEVTRGGTGFGARLLLRWLEGLR</sequence>
<dbReference type="SUPFAM" id="SSF52949">
    <property type="entry name" value="Macro domain-like"/>
    <property type="match status" value="1"/>
</dbReference>
<comment type="caution">
    <text evidence="10">The sequence shown here is derived from an EMBL/GenBank/DDBJ whole genome shotgun (WGS) entry which is preliminary data.</text>
</comment>
<dbReference type="Pfam" id="PF00883">
    <property type="entry name" value="Peptidase_M17"/>
    <property type="match status" value="1"/>
</dbReference>
<feature type="binding site" evidence="8">
    <location>
        <position position="361"/>
    </location>
    <ligand>
        <name>Mn(2+)</name>
        <dbReference type="ChEBI" id="CHEBI:29035"/>
        <label>2</label>
    </ligand>
</feature>
<dbReference type="InterPro" id="IPR023042">
    <property type="entry name" value="Peptidase_M17_leu_NH2_pept"/>
</dbReference>
<reference evidence="10" key="1">
    <citation type="submission" date="2021-11" db="EMBL/GenBank/DDBJ databases">
        <title>Streptomyces corallinus and Kineosporia corallina sp. nov., two new coral-derived marine actinobacteria.</title>
        <authorList>
            <person name="Buangrab K."/>
            <person name="Sutthacheep M."/>
            <person name="Yeemin T."/>
            <person name="Harunari E."/>
            <person name="Igarashi Y."/>
            <person name="Sripreechasak P."/>
            <person name="Kanchanasin P."/>
            <person name="Tanasupawat S."/>
            <person name="Phongsopitanun W."/>
        </authorList>
    </citation>
    <scope>NUCLEOTIDE SEQUENCE</scope>
    <source>
        <strain evidence="10">JCM 31032</strain>
    </source>
</reference>
<keyword evidence="8" id="KW-0479">Metal-binding</keyword>
<feature type="binding site" evidence="8">
    <location>
        <position position="359"/>
    </location>
    <ligand>
        <name>Mn(2+)</name>
        <dbReference type="ChEBI" id="CHEBI:29035"/>
        <label>1</label>
    </ligand>
</feature>
<comment type="function">
    <text evidence="7 8">Presumably involved in the processing and regular turnover of intracellular proteins. Catalyzes the removal of unsubstituted N-terminal amino acids from various peptides.</text>
</comment>
<evidence type="ECO:0000256" key="6">
    <source>
        <dbReference type="ARBA" id="ARBA00022801"/>
    </source>
</evidence>
<feature type="binding site" evidence="8">
    <location>
        <position position="277"/>
    </location>
    <ligand>
        <name>Mn(2+)</name>
        <dbReference type="ChEBI" id="CHEBI:29035"/>
        <label>2</label>
    </ligand>
</feature>
<feature type="binding site" evidence="8">
    <location>
        <position position="361"/>
    </location>
    <ligand>
        <name>Mn(2+)</name>
        <dbReference type="ChEBI" id="CHEBI:29035"/>
        <label>1</label>
    </ligand>
</feature>
<feature type="binding site" evidence="8">
    <location>
        <position position="282"/>
    </location>
    <ligand>
        <name>Mn(2+)</name>
        <dbReference type="ChEBI" id="CHEBI:29035"/>
        <label>2</label>
    </ligand>
</feature>
<keyword evidence="8" id="KW-0963">Cytoplasm</keyword>
<feature type="active site" evidence="8">
    <location>
        <position position="363"/>
    </location>
</feature>
<dbReference type="GO" id="GO:0030145">
    <property type="term" value="F:manganese ion binding"/>
    <property type="evidence" value="ECO:0007669"/>
    <property type="project" value="UniProtKB-UniRule"/>
</dbReference>
<feature type="active site" evidence="8">
    <location>
        <position position="289"/>
    </location>
</feature>
<dbReference type="GO" id="GO:0005737">
    <property type="term" value="C:cytoplasm"/>
    <property type="evidence" value="ECO:0007669"/>
    <property type="project" value="UniProtKB-SubCell"/>
</dbReference>
<protein>
    <recommendedName>
        <fullName evidence="8">Probable cytosol aminopeptidase</fullName>
        <ecNumber evidence="8">3.4.11.1</ecNumber>
    </recommendedName>
    <alternativeName>
        <fullName evidence="8">Leucine aminopeptidase</fullName>
        <shortName evidence="8">LAP</shortName>
        <ecNumber evidence="8">3.4.11.10</ecNumber>
    </alternativeName>
    <alternativeName>
        <fullName evidence="8">Leucyl aminopeptidase</fullName>
    </alternativeName>
</protein>
<dbReference type="PANTHER" id="PTHR11963">
    <property type="entry name" value="LEUCINE AMINOPEPTIDASE-RELATED"/>
    <property type="match status" value="1"/>
</dbReference>
<evidence type="ECO:0000259" key="9">
    <source>
        <dbReference type="PROSITE" id="PS00631"/>
    </source>
</evidence>
<evidence type="ECO:0000256" key="8">
    <source>
        <dbReference type="HAMAP-Rule" id="MF_00181"/>
    </source>
</evidence>
<dbReference type="EC" id="3.4.11.10" evidence="8"/>
<evidence type="ECO:0000313" key="11">
    <source>
        <dbReference type="Proteomes" id="UP001138997"/>
    </source>
</evidence>
<evidence type="ECO:0000256" key="2">
    <source>
        <dbReference type="ARBA" id="ARBA00000967"/>
    </source>
</evidence>
<proteinExistence type="inferred from homology"/>
<evidence type="ECO:0000256" key="4">
    <source>
        <dbReference type="ARBA" id="ARBA00022438"/>
    </source>
</evidence>
<feature type="binding site" evidence="8">
    <location>
        <position position="300"/>
    </location>
    <ligand>
        <name>Mn(2+)</name>
        <dbReference type="ChEBI" id="CHEBI:29035"/>
        <label>2</label>
    </ligand>
</feature>
<dbReference type="HAMAP" id="MF_00181">
    <property type="entry name" value="Cytosol_peptidase_M17"/>
    <property type="match status" value="1"/>
</dbReference>
<dbReference type="NCBIfam" id="NF002073">
    <property type="entry name" value="PRK00913.1-2"/>
    <property type="match status" value="1"/>
</dbReference>
<comment type="cofactor">
    <cofactor evidence="8">
        <name>Mn(2+)</name>
        <dbReference type="ChEBI" id="CHEBI:29035"/>
    </cofactor>
    <text evidence="8">Binds 2 manganese ions per subunit.</text>
</comment>
<evidence type="ECO:0000256" key="3">
    <source>
        <dbReference type="ARBA" id="ARBA00009528"/>
    </source>
</evidence>
<dbReference type="PRINTS" id="PR00481">
    <property type="entry name" value="LAMNOPPTDASE"/>
</dbReference>
<dbReference type="Pfam" id="PF02789">
    <property type="entry name" value="Peptidase_M17_N"/>
    <property type="match status" value="1"/>
</dbReference>
<dbReference type="CDD" id="cd00433">
    <property type="entry name" value="Peptidase_M17"/>
    <property type="match status" value="1"/>
</dbReference>
<dbReference type="InterPro" id="IPR011356">
    <property type="entry name" value="Leucine_aapep/pepB"/>
</dbReference>
<evidence type="ECO:0000313" key="10">
    <source>
        <dbReference type="EMBL" id="MCD5315527.1"/>
    </source>
</evidence>
<evidence type="ECO:0000256" key="5">
    <source>
        <dbReference type="ARBA" id="ARBA00022670"/>
    </source>
</evidence>
<dbReference type="InterPro" id="IPR008283">
    <property type="entry name" value="Peptidase_M17_N"/>
</dbReference>
<keyword evidence="8" id="KW-0464">Manganese</keyword>
<feature type="binding site" evidence="8">
    <location>
        <position position="282"/>
    </location>
    <ligand>
        <name>Mn(2+)</name>
        <dbReference type="ChEBI" id="CHEBI:29035"/>
        <label>1</label>
    </ligand>
</feature>
<accession>A0A9X1NI85</accession>
<feature type="domain" description="Cytosol aminopeptidase" evidence="9">
    <location>
        <begin position="357"/>
        <end position="364"/>
    </location>
</feature>
<dbReference type="PROSITE" id="PS00631">
    <property type="entry name" value="CYTOSOL_AP"/>
    <property type="match status" value="1"/>
</dbReference>
<keyword evidence="5 8" id="KW-0645">Protease</keyword>
<evidence type="ECO:0000256" key="7">
    <source>
        <dbReference type="ARBA" id="ARBA00049972"/>
    </source>
</evidence>
<dbReference type="GO" id="GO:0006508">
    <property type="term" value="P:proteolysis"/>
    <property type="evidence" value="ECO:0007669"/>
    <property type="project" value="UniProtKB-KW"/>
</dbReference>
<name>A0A9X1NI85_9ACTN</name>
<dbReference type="PANTHER" id="PTHR11963:SF23">
    <property type="entry name" value="CYTOSOL AMINOPEPTIDASE"/>
    <property type="match status" value="1"/>
</dbReference>
<organism evidence="10 11">
    <name type="scientific">Kineosporia babensis</name>
    <dbReference type="NCBI Taxonomy" id="499548"/>
    <lineage>
        <taxon>Bacteria</taxon>
        <taxon>Bacillati</taxon>
        <taxon>Actinomycetota</taxon>
        <taxon>Actinomycetes</taxon>
        <taxon>Kineosporiales</taxon>
        <taxon>Kineosporiaceae</taxon>
        <taxon>Kineosporia</taxon>
    </lineage>
</organism>
<keyword evidence="6 8" id="KW-0378">Hydrolase</keyword>
<keyword evidence="4 8" id="KW-0031">Aminopeptidase</keyword>
<comment type="similarity">
    <text evidence="3 8">Belongs to the peptidase M17 family.</text>
</comment>
<dbReference type="Gene3D" id="3.40.630.10">
    <property type="entry name" value="Zn peptidases"/>
    <property type="match status" value="1"/>
</dbReference>
<comment type="catalytic activity">
    <reaction evidence="2 8">
        <text>Release of an N-terminal amino acid, preferentially leucine, but not glutamic or aspartic acids.</text>
        <dbReference type="EC" id="3.4.11.10"/>
    </reaction>
</comment>
<dbReference type="AlphaFoldDB" id="A0A9X1NI85"/>
<comment type="subcellular location">
    <subcellularLocation>
        <location evidence="8">Cytoplasm</location>
    </subcellularLocation>
</comment>
<dbReference type="InterPro" id="IPR043472">
    <property type="entry name" value="Macro_dom-like"/>
</dbReference>
<dbReference type="SUPFAM" id="SSF53187">
    <property type="entry name" value="Zn-dependent exopeptidases"/>
    <property type="match status" value="1"/>
</dbReference>
<dbReference type="GO" id="GO:0070006">
    <property type="term" value="F:metalloaminopeptidase activity"/>
    <property type="evidence" value="ECO:0007669"/>
    <property type="project" value="InterPro"/>
</dbReference>
<keyword evidence="11" id="KW-1185">Reference proteome</keyword>
<dbReference type="EC" id="3.4.11.1" evidence="8"/>
<dbReference type="RefSeq" id="WP_231448348.1">
    <property type="nucleotide sequence ID" value="NZ_JAJOMB010000022.1"/>
</dbReference>